<evidence type="ECO:0000313" key="2">
    <source>
        <dbReference type="EMBL" id="TMN77256.1"/>
    </source>
</evidence>
<dbReference type="RefSeq" id="WP_052709788.1">
    <property type="nucleotide sequence ID" value="NZ_JXXW01000023.1"/>
</dbReference>
<dbReference type="AlphaFoldDB" id="A0AAQ2EUC2"/>
<dbReference type="InterPro" id="IPR007803">
    <property type="entry name" value="Asp/Arg/Pro-Hydrxlase"/>
</dbReference>
<dbReference type="Gene3D" id="3.40.50.300">
    <property type="entry name" value="P-loop containing nucleotide triphosphate hydrolases"/>
    <property type="match status" value="1"/>
</dbReference>
<evidence type="ECO:0000313" key="3">
    <source>
        <dbReference type="Proteomes" id="UP000305423"/>
    </source>
</evidence>
<evidence type="ECO:0000259" key="1">
    <source>
        <dbReference type="Pfam" id="PF05118"/>
    </source>
</evidence>
<dbReference type="InterPro" id="IPR027443">
    <property type="entry name" value="IPNS-like_sf"/>
</dbReference>
<dbReference type="Gene3D" id="2.60.120.330">
    <property type="entry name" value="B-lactam Antibiotic, Isopenicillin N Synthase, Chain"/>
    <property type="match status" value="1"/>
</dbReference>
<dbReference type="Proteomes" id="UP000305423">
    <property type="component" value="Unassembled WGS sequence"/>
</dbReference>
<dbReference type="Pfam" id="PF05118">
    <property type="entry name" value="Asp_Arg_Hydrox"/>
    <property type="match status" value="1"/>
</dbReference>
<dbReference type="EMBL" id="PNEL01000025">
    <property type="protein sequence ID" value="TMN77256.1"/>
    <property type="molecule type" value="Genomic_DNA"/>
</dbReference>
<gene>
    <name evidence="2" type="ORF">CWB74_10780</name>
</gene>
<dbReference type="SUPFAM" id="SSF51197">
    <property type="entry name" value="Clavaminate synthase-like"/>
    <property type="match status" value="1"/>
</dbReference>
<sequence length="430" mass="48934">MRLTKPLLTVGHVDISNLCSVIDALAESHWQENTYRQTSYEVHKQTNSIVLLFKSGSYTEVNEPLLKVFQPLLAPIFARFAQYYGYHKLDISKIMFARLPAGNSISKHYDSDPMFARYHRVHVPLKTNSLVDFYIEDNTYSLKAGIIYELNNLALHGVLNSSQEDRIHLIFDARPIKRIAQATTHLFILSPNNSGSTLLSNTLAAGKNVLSLPTEGQYLPEFIGPNPAHDASMYVWSQFNTLNRLTDPRSYNWPAIRKGWSNCVTQPQNGANLFIEKSPCNIARMNMLIEEFDNAKFIFLVRNPIATFESIIRGRADLYNIEQLAVDHIIWCFMQQKQNIESCAAPYLLIHYEAICDNPTIISKQLAEFEPTLDSVDFSTIHNVKGRTSPLVNFNNQQMESLSEAQLAFAIEAFTPYAALFAYFDYDLLV</sequence>
<feature type="domain" description="Aspartyl/asparaginy/proline hydroxylase" evidence="1">
    <location>
        <begin position="87"/>
        <end position="173"/>
    </location>
</feature>
<reference evidence="3" key="2">
    <citation type="submission" date="2019-06" db="EMBL/GenBank/DDBJ databases">
        <title>Co-occurence of chitin degradation, pigmentation and bioactivity in marine Pseudoalteromonas.</title>
        <authorList>
            <person name="Sonnenschein E.C."/>
            <person name="Bech P.K."/>
        </authorList>
    </citation>
    <scope>NUCLEOTIDE SEQUENCE [LARGE SCALE GENOMIC DNA]</scope>
    <source>
        <strain evidence="3">S1607</strain>
    </source>
</reference>
<accession>A0AAQ2EUC2</accession>
<reference evidence="2 3" key="1">
    <citation type="submission" date="2017-12" db="EMBL/GenBank/DDBJ databases">
        <authorList>
            <person name="Paulsen S."/>
            <person name="Gram L.K."/>
        </authorList>
    </citation>
    <scope>NUCLEOTIDE SEQUENCE [LARGE SCALE GENOMIC DNA]</scope>
    <source>
        <strain evidence="2 3">S1607</strain>
    </source>
</reference>
<dbReference type="Pfam" id="PF13469">
    <property type="entry name" value="Sulfotransfer_3"/>
    <property type="match status" value="1"/>
</dbReference>
<proteinExistence type="predicted"/>
<name>A0AAQ2EUC2_PSEO7</name>
<dbReference type="InterPro" id="IPR027417">
    <property type="entry name" value="P-loop_NTPase"/>
</dbReference>
<dbReference type="SUPFAM" id="SSF52540">
    <property type="entry name" value="P-loop containing nucleoside triphosphate hydrolases"/>
    <property type="match status" value="1"/>
</dbReference>
<protein>
    <recommendedName>
        <fullName evidence="1">Aspartyl/asparaginy/proline hydroxylase domain-containing protein</fullName>
    </recommendedName>
</protein>
<comment type="caution">
    <text evidence="2">The sequence shown here is derived from an EMBL/GenBank/DDBJ whole genome shotgun (WGS) entry which is preliminary data.</text>
</comment>
<organism evidence="2 3">
    <name type="scientific">Pseudoalteromonas piscicida</name>
    <dbReference type="NCBI Taxonomy" id="43662"/>
    <lineage>
        <taxon>Bacteria</taxon>
        <taxon>Pseudomonadati</taxon>
        <taxon>Pseudomonadota</taxon>
        <taxon>Gammaproteobacteria</taxon>
        <taxon>Alteromonadales</taxon>
        <taxon>Pseudoalteromonadaceae</taxon>
        <taxon>Pseudoalteromonas</taxon>
    </lineage>
</organism>